<comment type="caution">
    <text evidence="1">The sequence shown here is derived from an EMBL/GenBank/DDBJ whole genome shotgun (WGS) entry which is preliminary data.</text>
</comment>
<accession>A0A2H0URS7</accession>
<reference evidence="2" key="1">
    <citation type="submission" date="2017-09" db="EMBL/GenBank/DDBJ databases">
        <title>Depth-based differentiation of microbial function through sediment-hosted aquifers and enrichment of novel symbionts in the deep terrestrial subsurface.</title>
        <authorList>
            <person name="Probst A.J."/>
            <person name="Ladd B."/>
            <person name="Jarett J.K."/>
            <person name="Geller-Mcgrath D.E."/>
            <person name="Sieber C.M.K."/>
            <person name="Emerson J.B."/>
            <person name="Anantharaman K."/>
            <person name="Thomas B.C."/>
            <person name="Malmstrom R."/>
            <person name="Stieglmeier M."/>
            <person name="Klingl A."/>
            <person name="Woyke T."/>
            <person name="Ryan C.M."/>
            <person name="Banfield J.F."/>
        </authorList>
    </citation>
    <scope>NUCLEOTIDE SEQUENCE [LARGE SCALE GENOMIC DNA]</scope>
</reference>
<sequence>MERKKLSIPKKEKRGRRTDNTLALLELASNPPPMESAKLEVEKIATPEPRALFAKGEKISLSAGVANSTIPMCGVVREHARDGWVGVQRIVTEQGSLVWLSLEEQAMCQRCDGTLGDCEGTCKVPGADL</sequence>
<dbReference type="AlphaFoldDB" id="A0A2H0URS7"/>
<protein>
    <submittedName>
        <fullName evidence="1">Uncharacterized protein</fullName>
    </submittedName>
</protein>
<organism evidence="1 2">
    <name type="scientific">Candidatus Harrisonbacteria bacterium CG10_big_fil_rev_8_21_14_0_10_44_23</name>
    <dbReference type="NCBI Taxonomy" id="1974585"/>
    <lineage>
        <taxon>Bacteria</taxon>
        <taxon>Candidatus Harrisoniibacteriota</taxon>
    </lineage>
</organism>
<proteinExistence type="predicted"/>
<dbReference type="EMBL" id="PFBB01000023">
    <property type="protein sequence ID" value="PIR88485.1"/>
    <property type="molecule type" value="Genomic_DNA"/>
</dbReference>
<name>A0A2H0URS7_9BACT</name>
<gene>
    <name evidence="1" type="ORF">COU09_02330</name>
</gene>
<dbReference type="Proteomes" id="UP000229615">
    <property type="component" value="Unassembled WGS sequence"/>
</dbReference>
<evidence type="ECO:0000313" key="1">
    <source>
        <dbReference type="EMBL" id="PIR88485.1"/>
    </source>
</evidence>
<evidence type="ECO:0000313" key="2">
    <source>
        <dbReference type="Proteomes" id="UP000229615"/>
    </source>
</evidence>